<dbReference type="PANTHER" id="PTHR21017">
    <property type="entry name" value="NIPSNAP-RELATED"/>
    <property type="match status" value="1"/>
</dbReference>
<accession>A0A7R8CKR9</accession>
<dbReference type="GO" id="GO:0005739">
    <property type="term" value="C:mitochondrion"/>
    <property type="evidence" value="ECO:0007669"/>
    <property type="project" value="TreeGrafter"/>
</dbReference>
<organism evidence="3 4">
    <name type="scientific">Lepeophtheirus salmonis</name>
    <name type="common">Salmon louse</name>
    <name type="synonym">Caligus salmonis</name>
    <dbReference type="NCBI Taxonomy" id="72036"/>
    <lineage>
        <taxon>Eukaryota</taxon>
        <taxon>Metazoa</taxon>
        <taxon>Ecdysozoa</taxon>
        <taxon>Arthropoda</taxon>
        <taxon>Crustacea</taxon>
        <taxon>Multicrustacea</taxon>
        <taxon>Hexanauplia</taxon>
        <taxon>Copepoda</taxon>
        <taxon>Siphonostomatoida</taxon>
        <taxon>Caligidae</taxon>
        <taxon>Lepeophtheirus</taxon>
    </lineage>
</organism>
<proteinExistence type="inferred from homology"/>
<dbReference type="Gene3D" id="3.30.70.100">
    <property type="match status" value="2"/>
</dbReference>
<dbReference type="InterPro" id="IPR011008">
    <property type="entry name" value="Dimeric_a/b-barrel"/>
</dbReference>
<evidence type="ECO:0000256" key="1">
    <source>
        <dbReference type="ARBA" id="ARBA00005291"/>
    </source>
</evidence>
<dbReference type="AlphaFoldDB" id="A0A7R8CKR9"/>
<dbReference type="Proteomes" id="UP000675881">
    <property type="component" value="Chromosome 14"/>
</dbReference>
<evidence type="ECO:0000259" key="2">
    <source>
        <dbReference type="Pfam" id="PF07978"/>
    </source>
</evidence>
<dbReference type="InterPro" id="IPR012577">
    <property type="entry name" value="NIPSNAP"/>
</dbReference>
<dbReference type="GO" id="GO:0000423">
    <property type="term" value="P:mitophagy"/>
    <property type="evidence" value="ECO:0007669"/>
    <property type="project" value="UniProtKB-ARBA"/>
</dbReference>
<comment type="similarity">
    <text evidence="1">Belongs to the NipSnap family.</text>
</comment>
<dbReference type="OrthoDB" id="10262843at2759"/>
<name>A0A7R8CKR9_LEPSM</name>
<gene>
    <name evidence="3" type="ORF">LSAA_5262</name>
</gene>
<dbReference type="EMBL" id="HG994593">
    <property type="protein sequence ID" value="CAF2847681.1"/>
    <property type="molecule type" value="Genomic_DNA"/>
</dbReference>
<dbReference type="SUPFAM" id="SSF54909">
    <property type="entry name" value="Dimeric alpha+beta barrel"/>
    <property type="match status" value="2"/>
</dbReference>
<evidence type="ECO:0000313" key="4">
    <source>
        <dbReference type="Proteomes" id="UP000675881"/>
    </source>
</evidence>
<feature type="domain" description="NIPSNAP" evidence="2">
    <location>
        <begin position="158"/>
        <end position="246"/>
    </location>
</feature>
<dbReference type="InterPro" id="IPR051557">
    <property type="entry name" value="NipSnap_domain"/>
</dbReference>
<sequence>MALHVKVSDILQWNNQITHLNPIYKLDFVIYGLYSRRNLNTSPKKLSEDVGFFGNFFQRNVAPQEAAHSQKLSSTEKIILIQTHDVKPDCLDKYEQVHKNLVGHFDEKALNTTSLGHFGVFVGSQDQFIHVWKYEDGYKTADELLARSKVSRKKNHIYELRSYNLKPGTLMEWSNYWARAVRMRDYKHSEAYLGMFSQVGLLHNVNHIWCYESLEERKEARENVWQLQQSSMRWSEIVASTVPLLATSRFQLEDRFNCLNYVAQPQDRKPTLWISLHFWCSSSS</sequence>
<dbReference type="Pfam" id="PF07978">
    <property type="entry name" value="NIPSNAP"/>
    <property type="match status" value="1"/>
</dbReference>
<protein>
    <submittedName>
        <fullName evidence="3">(salmon louse) hypothetical protein</fullName>
    </submittedName>
</protein>
<evidence type="ECO:0000313" key="3">
    <source>
        <dbReference type="EMBL" id="CAF2847681.1"/>
    </source>
</evidence>
<keyword evidence="4" id="KW-1185">Reference proteome</keyword>
<reference evidence="3" key="1">
    <citation type="submission" date="2021-02" db="EMBL/GenBank/DDBJ databases">
        <authorList>
            <person name="Bekaert M."/>
        </authorList>
    </citation>
    <scope>NUCLEOTIDE SEQUENCE</scope>
    <source>
        <strain evidence="3">IoA-00</strain>
    </source>
</reference>
<dbReference type="PANTHER" id="PTHR21017:SF17">
    <property type="entry name" value="PROTEIN NIPSNAP"/>
    <property type="match status" value="1"/>
</dbReference>